<dbReference type="eggNOG" id="COG1475">
    <property type="taxonomic scope" value="Bacteria"/>
</dbReference>
<dbReference type="AlphaFoldDB" id="X7EAH0"/>
<name>X7EAH0_9RHOB</name>
<comment type="caution">
    <text evidence="1">The sequence shown here is derived from an EMBL/GenBank/DDBJ whole genome shotgun (WGS) entry which is preliminary data.</text>
</comment>
<organism evidence="1 2">
    <name type="scientific">Roseivivax halodurans JCM 10272</name>
    <dbReference type="NCBI Taxonomy" id="1449350"/>
    <lineage>
        <taxon>Bacteria</taxon>
        <taxon>Pseudomonadati</taxon>
        <taxon>Pseudomonadota</taxon>
        <taxon>Alphaproteobacteria</taxon>
        <taxon>Rhodobacterales</taxon>
        <taxon>Roseobacteraceae</taxon>
        <taxon>Roseivivax</taxon>
    </lineage>
</organism>
<evidence type="ECO:0000313" key="1">
    <source>
        <dbReference type="EMBL" id="ETX12902.1"/>
    </source>
</evidence>
<dbReference type="STRING" id="1449350.OCH239_15300"/>
<dbReference type="EMBL" id="JALZ01000045">
    <property type="protein sequence ID" value="ETX12902.1"/>
    <property type="molecule type" value="Genomic_DNA"/>
</dbReference>
<accession>X7EAH0</accession>
<keyword evidence="2" id="KW-1185">Reference proteome</keyword>
<protein>
    <submittedName>
        <fullName evidence="1">Uncharacterized protein</fullName>
    </submittedName>
</protein>
<reference evidence="1 2" key="1">
    <citation type="submission" date="2014-01" db="EMBL/GenBank/DDBJ databases">
        <title>Roseivivax halodurans JCM 10272 Genome Sequencing.</title>
        <authorList>
            <person name="Lai Q."/>
            <person name="Li G."/>
            <person name="Shao Z."/>
        </authorList>
    </citation>
    <scope>NUCLEOTIDE SEQUENCE [LARGE SCALE GENOMIC DNA]</scope>
    <source>
        <strain evidence="1 2">JCM 10272</strain>
    </source>
</reference>
<sequence length="34" mass="3827">MTKQQTITLSASRDIPFNKLMISQLNVRHVKAGV</sequence>
<dbReference type="Proteomes" id="UP000022447">
    <property type="component" value="Unassembled WGS sequence"/>
</dbReference>
<proteinExistence type="predicted"/>
<gene>
    <name evidence="1" type="ORF">OCH239_15300</name>
</gene>
<evidence type="ECO:0000313" key="2">
    <source>
        <dbReference type="Proteomes" id="UP000022447"/>
    </source>
</evidence>